<reference evidence="3 4" key="1">
    <citation type="submission" date="2020-11" db="EMBL/GenBank/DDBJ databases">
        <title>Fusibacter basophilias sp. nov.</title>
        <authorList>
            <person name="Qiu D."/>
        </authorList>
    </citation>
    <scope>NUCLEOTIDE SEQUENCE [LARGE SCALE GENOMIC DNA]</scope>
    <source>
        <strain evidence="3 4">Q10-2</strain>
    </source>
</reference>
<keyword evidence="4" id="KW-1185">Reference proteome</keyword>
<evidence type="ECO:0000256" key="2">
    <source>
        <dbReference type="SAM" id="SignalP"/>
    </source>
</evidence>
<evidence type="ECO:0000313" key="3">
    <source>
        <dbReference type="EMBL" id="MBF4691557.1"/>
    </source>
</evidence>
<dbReference type="Proteomes" id="UP000614200">
    <property type="component" value="Unassembled WGS sequence"/>
</dbReference>
<feature type="signal peptide" evidence="2">
    <location>
        <begin position="1"/>
        <end position="24"/>
    </location>
</feature>
<dbReference type="RefSeq" id="WP_194699805.1">
    <property type="nucleotide sequence ID" value="NZ_JADKNH010000001.1"/>
</dbReference>
<protein>
    <submittedName>
        <fullName evidence="3">Uncharacterized protein</fullName>
    </submittedName>
</protein>
<evidence type="ECO:0000256" key="1">
    <source>
        <dbReference type="SAM" id="MobiDB-lite"/>
    </source>
</evidence>
<proteinExistence type="predicted"/>
<dbReference type="EMBL" id="JADKNH010000001">
    <property type="protein sequence ID" value="MBF4691557.1"/>
    <property type="molecule type" value="Genomic_DNA"/>
</dbReference>
<feature type="region of interest" description="Disordered" evidence="1">
    <location>
        <begin position="29"/>
        <end position="67"/>
    </location>
</feature>
<gene>
    <name evidence="3" type="ORF">ISU02_00425</name>
</gene>
<evidence type="ECO:0000313" key="4">
    <source>
        <dbReference type="Proteomes" id="UP000614200"/>
    </source>
</evidence>
<dbReference type="PROSITE" id="PS51257">
    <property type="entry name" value="PROKAR_LIPOPROTEIN"/>
    <property type="match status" value="1"/>
</dbReference>
<name>A0ABR9ZM55_9FIRM</name>
<comment type="caution">
    <text evidence="3">The sequence shown here is derived from an EMBL/GenBank/DDBJ whole genome shotgun (WGS) entry which is preliminary data.</text>
</comment>
<feature type="chain" id="PRO_5045557474" evidence="2">
    <location>
        <begin position="25"/>
        <end position="201"/>
    </location>
</feature>
<keyword evidence="2" id="KW-0732">Signal</keyword>
<feature type="compositionally biased region" description="Basic and acidic residues" evidence="1">
    <location>
        <begin position="54"/>
        <end position="67"/>
    </location>
</feature>
<sequence length="201" mass="21887">MRQKKILLLVMSILLVLVLTGCNSDNPENKIGLNPDQQLTANNSDQEDNDSENNVEKDTTEPAGEHESGFFGKIYSIALDAIMPVEDSLNENMTYIAVDTNTLDDATDEDIANIINDLTKYNVEVIEASFDTLKSEDMVKDGASLDGVLLKISSVKIISEDKIEIIGSKYRSGTAAIGVKCVLINAAGEWIIGSSEIIWVS</sequence>
<accession>A0ABR9ZM55</accession>
<organism evidence="3 4">
    <name type="scientific">Fusibacter ferrireducens</name>
    <dbReference type="NCBI Taxonomy" id="2785058"/>
    <lineage>
        <taxon>Bacteria</taxon>
        <taxon>Bacillati</taxon>
        <taxon>Bacillota</taxon>
        <taxon>Clostridia</taxon>
        <taxon>Eubacteriales</taxon>
        <taxon>Eubacteriales Family XII. Incertae Sedis</taxon>
        <taxon>Fusibacter</taxon>
    </lineage>
</organism>